<dbReference type="InterPro" id="IPR029058">
    <property type="entry name" value="AB_hydrolase_fold"/>
</dbReference>
<dbReference type="EMBL" id="JAOPGA020000708">
    <property type="protein sequence ID" value="KAL0480974.1"/>
    <property type="molecule type" value="Genomic_DNA"/>
</dbReference>
<evidence type="ECO:0000313" key="3">
    <source>
        <dbReference type="Proteomes" id="UP001431209"/>
    </source>
</evidence>
<organism evidence="2 3">
    <name type="scientific">Acrasis kona</name>
    <dbReference type="NCBI Taxonomy" id="1008807"/>
    <lineage>
        <taxon>Eukaryota</taxon>
        <taxon>Discoba</taxon>
        <taxon>Heterolobosea</taxon>
        <taxon>Tetramitia</taxon>
        <taxon>Eutetramitia</taxon>
        <taxon>Acrasidae</taxon>
        <taxon>Acrasis</taxon>
    </lineage>
</organism>
<comment type="caution">
    <text evidence="2">The sequence shown here is derived from an EMBL/GenBank/DDBJ whole genome shotgun (WGS) entry which is preliminary data.</text>
</comment>
<accession>A0AAW2YWF3</accession>
<name>A0AAW2YWF3_9EUKA</name>
<dbReference type="PRINTS" id="PR00111">
    <property type="entry name" value="ABHYDROLASE"/>
</dbReference>
<feature type="domain" description="AB hydrolase-1" evidence="1">
    <location>
        <begin position="28"/>
        <end position="272"/>
    </location>
</feature>
<dbReference type="GO" id="GO:0016020">
    <property type="term" value="C:membrane"/>
    <property type="evidence" value="ECO:0007669"/>
    <property type="project" value="TreeGrafter"/>
</dbReference>
<dbReference type="PANTHER" id="PTHR43798">
    <property type="entry name" value="MONOACYLGLYCEROL LIPASE"/>
    <property type="match status" value="1"/>
</dbReference>
<dbReference type="InterPro" id="IPR050266">
    <property type="entry name" value="AB_hydrolase_sf"/>
</dbReference>
<proteinExistence type="predicted"/>
<protein>
    <recommendedName>
        <fullName evidence="1">AB hydrolase-1 domain-containing protein</fullName>
    </recommendedName>
</protein>
<dbReference type="InterPro" id="IPR000073">
    <property type="entry name" value="AB_hydrolase_1"/>
</dbReference>
<dbReference type="SUPFAM" id="SSF53474">
    <property type="entry name" value="alpha/beta-Hydrolases"/>
    <property type="match status" value="1"/>
</dbReference>
<dbReference type="Proteomes" id="UP001431209">
    <property type="component" value="Unassembled WGS sequence"/>
</dbReference>
<sequence length="330" mass="37494">MDQKTFVQLGQGRTRYIYEGDTSNSESPLIVCIHGIGSASYSFQMLSEALIKSGSVRILRLDLYGRGHSDAVSDPHTGELFVDQVQELLEKLNLQNDKITLIGHSMGGCISALFTHKYPDKVERLILLTPAGLPWNLPTGSSLLKIPYLGRWVFGMLSSFVAPEKTVAENFFDLEYSKDNIATLLKNRGETEQSKWTDALVNSVNNFPLTTSVEQITEISRQERPTLIIWAEYDITTPSDICFPQWVKLFKSNPKAEFVVVKDTRHNLHCEEVELSNQLITSWVHGRDFKSMDLHKLRNTKSANVTLTARDEIIKKFWLDNKVQYSAYMI</sequence>
<dbReference type="AlphaFoldDB" id="A0AAW2YWF3"/>
<dbReference type="PANTHER" id="PTHR43798:SF33">
    <property type="entry name" value="HYDROLASE, PUTATIVE (AFU_ORTHOLOGUE AFUA_2G14860)-RELATED"/>
    <property type="match status" value="1"/>
</dbReference>
<keyword evidence="3" id="KW-1185">Reference proteome</keyword>
<gene>
    <name evidence="2" type="ORF">AKO1_013619</name>
</gene>
<evidence type="ECO:0000313" key="2">
    <source>
        <dbReference type="EMBL" id="KAL0480974.1"/>
    </source>
</evidence>
<dbReference type="Gene3D" id="3.40.50.1820">
    <property type="entry name" value="alpha/beta hydrolase"/>
    <property type="match status" value="1"/>
</dbReference>
<dbReference type="Pfam" id="PF00561">
    <property type="entry name" value="Abhydrolase_1"/>
    <property type="match status" value="1"/>
</dbReference>
<evidence type="ECO:0000259" key="1">
    <source>
        <dbReference type="Pfam" id="PF00561"/>
    </source>
</evidence>
<reference evidence="2 3" key="1">
    <citation type="submission" date="2024-03" db="EMBL/GenBank/DDBJ databases">
        <title>The Acrasis kona genome and developmental transcriptomes reveal deep origins of eukaryotic multicellular pathways.</title>
        <authorList>
            <person name="Sheikh S."/>
            <person name="Fu C.-J."/>
            <person name="Brown M.W."/>
            <person name="Baldauf S.L."/>
        </authorList>
    </citation>
    <scope>NUCLEOTIDE SEQUENCE [LARGE SCALE GENOMIC DNA]</scope>
    <source>
        <strain evidence="2 3">ATCC MYA-3509</strain>
    </source>
</reference>